<reference evidence="2 3" key="1">
    <citation type="submission" date="2020-06" db="EMBL/GenBank/DDBJ databases">
        <title>Complete genome of Paenibacillus barcinonensis KACC11450.</title>
        <authorList>
            <person name="Kim M."/>
            <person name="Park Y.-J."/>
            <person name="Shin J.-H."/>
        </authorList>
    </citation>
    <scope>NUCLEOTIDE SEQUENCE [LARGE SCALE GENOMIC DNA]</scope>
    <source>
        <strain evidence="2 3">KACC11450</strain>
    </source>
</reference>
<name>A0ABX6Q5P5_PAEBA</name>
<dbReference type="RefSeq" id="WP_146236129.1">
    <property type="nucleotide sequence ID" value="NZ_CP054614.1"/>
</dbReference>
<keyword evidence="3" id="KW-1185">Reference proteome</keyword>
<keyword evidence="1" id="KW-1133">Transmembrane helix</keyword>
<gene>
    <name evidence="2" type="ORF">HUB98_15215</name>
</gene>
<proteinExistence type="predicted"/>
<evidence type="ECO:0000313" key="2">
    <source>
        <dbReference type="EMBL" id="QKS57523.1"/>
    </source>
</evidence>
<keyword evidence="1" id="KW-0812">Transmembrane</keyword>
<organism evidence="2 3">
    <name type="scientific">Paenibacillus barcinonensis</name>
    <dbReference type="NCBI Taxonomy" id="198119"/>
    <lineage>
        <taxon>Bacteria</taxon>
        <taxon>Bacillati</taxon>
        <taxon>Bacillota</taxon>
        <taxon>Bacilli</taxon>
        <taxon>Bacillales</taxon>
        <taxon>Paenibacillaceae</taxon>
        <taxon>Paenibacillus</taxon>
    </lineage>
</organism>
<dbReference type="Proteomes" id="UP000509327">
    <property type="component" value="Chromosome"/>
</dbReference>
<evidence type="ECO:0000313" key="3">
    <source>
        <dbReference type="Proteomes" id="UP000509327"/>
    </source>
</evidence>
<dbReference type="EMBL" id="CP054614">
    <property type="protein sequence ID" value="QKS57523.1"/>
    <property type="molecule type" value="Genomic_DNA"/>
</dbReference>
<accession>A0ABX6Q5P5</accession>
<protein>
    <submittedName>
        <fullName evidence="2">Uncharacterized protein</fullName>
    </submittedName>
</protein>
<feature type="transmembrane region" description="Helical" evidence="1">
    <location>
        <begin position="100"/>
        <end position="122"/>
    </location>
</feature>
<keyword evidence="1" id="KW-0472">Membrane</keyword>
<evidence type="ECO:0000256" key="1">
    <source>
        <dbReference type="SAM" id="Phobius"/>
    </source>
</evidence>
<sequence length="123" mass="13607">MPTDALLRTGSGGFVVFFANNACNGMSSNMDLDSKGITLYPQHPAPNTQHPTPNTLIPQTSKLQNSNDLSRPYLPQNSFFGNLTILSNLISHQTRQNSSIYSIFIEITLLAIVRILNLPIYLE</sequence>